<sequence>MKKIIYSLFVLLTMTTVGCDNYIDITPKGAVTVDSAQQYYELIATPMRAYYPSSFILLSDDQWVKESEILGYESISADGINFTFNEKADRTILPDNNLYENIYSFILRSNLVIDNVDKGQGSQKLKTLAKAEARTFRAFDHFLAVNTFAKAYNPETAASDGGVCIMDHYDLEATPVKSTVAEVYNFIINELEQAVPLLEEKPVNIYHPNRAFGYALLAKVYLFHRDWAKAQEAAEQSLKLNSQLADYNLINDAGGTARYKNFAKDGNPEVLSYHWMAGWGSGEQVCLYHYGMISPELKSLFEANDLRYSLFLRDTGTSITSWFDSGSGAAIWTPAITNLDRFTYMSVGLRTAEVYLIMAEALARQNNLTEAANYVSQLRDKRIKGGNGHVDAPATQVEMVKMIIDERRKELLFGFNRFFDLKRLNIEPEYQKTITRVFPVQNISEAHPQQTYTLKPDSRLYIIPFPHSARDKNPNLTLNTDE</sequence>
<evidence type="ECO:0000256" key="5">
    <source>
        <dbReference type="ARBA" id="ARBA00023237"/>
    </source>
</evidence>
<keyword evidence="3" id="KW-0732">Signal</keyword>
<dbReference type="Gene3D" id="1.25.40.390">
    <property type="match status" value="1"/>
</dbReference>
<dbReference type="Proteomes" id="UP000198779">
    <property type="component" value="Unassembled WGS sequence"/>
</dbReference>
<dbReference type="PROSITE" id="PS51257">
    <property type="entry name" value="PROKAR_LIPOPROTEIN"/>
    <property type="match status" value="1"/>
</dbReference>
<dbReference type="Pfam" id="PF14322">
    <property type="entry name" value="SusD-like_3"/>
    <property type="match status" value="1"/>
</dbReference>
<reference evidence="9" key="1">
    <citation type="submission" date="2016-10" db="EMBL/GenBank/DDBJ databases">
        <authorList>
            <person name="Varghese N."/>
            <person name="Submissions S."/>
        </authorList>
    </citation>
    <scope>NUCLEOTIDE SEQUENCE [LARGE SCALE GENOMIC DNA]</scope>
    <source>
        <strain evidence="9">BP1-148</strain>
    </source>
</reference>
<evidence type="ECO:0000259" key="7">
    <source>
        <dbReference type="Pfam" id="PF14322"/>
    </source>
</evidence>
<dbReference type="EMBL" id="FNCQ01000006">
    <property type="protein sequence ID" value="SDG60627.1"/>
    <property type="molecule type" value="Genomic_DNA"/>
</dbReference>
<proteinExistence type="inferred from homology"/>
<dbReference type="InterPro" id="IPR033985">
    <property type="entry name" value="SusD-like_N"/>
</dbReference>
<dbReference type="InterPro" id="IPR012944">
    <property type="entry name" value="SusD_RagB_dom"/>
</dbReference>
<evidence type="ECO:0000259" key="6">
    <source>
        <dbReference type="Pfam" id="PF07980"/>
    </source>
</evidence>
<dbReference type="STRING" id="645274.SAMN04487901_10630"/>
<gene>
    <name evidence="8" type="ORF">SAMN04487901_10630</name>
</gene>
<name>A0A1G7VLQ0_9BACT</name>
<organism evidence="8 9">
    <name type="scientific">Prevotella communis</name>
    <dbReference type="NCBI Taxonomy" id="2913614"/>
    <lineage>
        <taxon>Bacteria</taxon>
        <taxon>Pseudomonadati</taxon>
        <taxon>Bacteroidota</taxon>
        <taxon>Bacteroidia</taxon>
        <taxon>Bacteroidales</taxon>
        <taxon>Prevotellaceae</taxon>
        <taxon>Prevotella</taxon>
    </lineage>
</organism>
<keyword evidence="4" id="KW-0472">Membrane</keyword>
<comment type="similarity">
    <text evidence="2">Belongs to the SusD family.</text>
</comment>
<dbReference type="GO" id="GO:0009279">
    <property type="term" value="C:cell outer membrane"/>
    <property type="evidence" value="ECO:0007669"/>
    <property type="project" value="UniProtKB-SubCell"/>
</dbReference>
<evidence type="ECO:0000256" key="2">
    <source>
        <dbReference type="ARBA" id="ARBA00006275"/>
    </source>
</evidence>
<evidence type="ECO:0000256" key="4">
    <source>
        <dbReference type="ARBA" id="ARBA00023136"/>
    </source>
</evidence>
<accession>A0A1G7VLQ0</accession>
<feature type="domain" description="SusD-like N-terminal" evidence="7">
    <location>
        <begin position="86"/>
        <end position="222"/>
    </location>
</feature>
<feature type="domain" description="RagB/SusD" evidence="6">
    <location>
        <begin position="348"/>
        <end position="479"/>
    </location>
</feature>
<evidence type="ECO:0000313" key="9">
    <source>
        <dbReference type="Proteomes" id="UP000198779"/>
    </source>
</evidence>
<dbReference type="InterPro" id="IPR011990">
    <property type="entry name" value="TPR-like_helical_dom_sf"/>
</dbReference>
<dbReference type="SUPFAM" id="SSF48452">
    <property type="entry name" value="TPR-like"/>
    <property type="match status" value="1"/>
</dbReference>
<comment type="subcellular location">
    <subcellularLocation>
        <location evidence="1">Cell outer membrane</location>
    </subcellularLocation>
</comment>
<dbReference type="RefSeq" id="WP_091816490.1">
    <property type="nucleotide sequence ID" value="NZ_FNCQ01000006.1"/>
</dbReference>
<keyword evidence="5" id="KW-0998">Cell outer membrane</keyword>
<keyword evidence="9" id="KW-1185">Reference proteome</keyword>
<evidence type="ECO:0000256" key="1">
    <source>
        <dbReference type="ARBA" id="ARBA00004442"/>
    </source>
</evidence>
<dbReference type="Pfam" id="PF07980">
    <property type="entry name" value="SusD_RagB"/>
    <property type="match status" value="1"/>
</dbReference>
<dbReference type="AlphaFoldDB" id="A0A1G7VLQ0"/>
<evidence type="ECO:0000313" key="8">
    <source>
        <dbReference type="EMBL" id="SDG60627.1"/>
    </source>
</evidence>
<protein>
    <submittedName>
        <fullName evidence="8">SusD family protein</fullName>
    </submittedName>
</protein>
<evidence type="ECO:0000256" key="3">
    <source>
        <dbReference type="ARBA" id="ARBA00022729"/>
    </source>
</evidence>